<dbReference type="Pfam" id="PF04185">
    <property type="entry name" value="Phosphoesterase"/>
    <property type="match status" value="2"/>
</dbReference>
<organism evidence="3 4">
    <name type="scientific">Purpureocillium lilacinum</name>
    <name type="common">Paecilomyces lilacinus</name>
    <dbReference type="NCBI Taxonomy" id="33203"/>
    <lineage>
        <taxon>Eukaryota</taxon>
        <taxon>Fungi</taxon>
        <taxon>Dikarya</taxon>
        <taxon>Ascomycota</taxon>
        <taxon>Pezizomycotina</taxon>
        <taxon>Sordariomycetes</taxon>
        <taxon>Hypocreomycetidae</taxon>
        <taxon>Hypocreales</taxon>
        <taxon>Ophiocordycipitaceae</taxon>
        <taxon>Purpureocillium</taxon>
    </lineage>
</organism>
<keyword evidence="1" id="KW-0378">Hydrolase</keyword>
<evidence type="ECO:0000313" key="4">
    <source>
        <dbReference type="Proteomes" id="UP000245956"/>
    </source>
</evidence>
<evidence type="ECO:0000313" key="3">
    <source>
        <dbReference type="EMBL" id="PWI69459.1"/>
    </source>
</evidence>
<dbReference type="PANTHER" id="PTHR31956:SF1">
    <property type="entry name" value="NON-SPECIFIC PHOSPHOLIPASE C1"/>
    <property type="match status" value="1"/>
</dbReference>
<dbReference type="PANTHER" id="PTHR31956">
    <property type="entry name" value="NON-SPECIFIC PHOSPHOLIPASE C4-RELATED"/>
    <property type="match status" value="1"/>
</dbReference>
<dbReference type="GO" id="GO:0042578">
    <property type="term" value="F:phosphoric ester hydrolase activity"/>
    <property type="evidence" value="ECO:0007669"/>
    <property type="project" value="UniProtKB-ARBA"/>
</dbReference>
<accession>A0A2U3E4P1</accession>
<dbReference type="Proteomes" id="UP000245956">
    <property type="component" value="Unassembled WGS sequence"/>
</dbReference>
<evidence type="ECO:0008006" key="5">
    <source>
        <dbReference type="Google" id="ProtNLM"/>
    </source>
</evidence>
<dbReference type="InterPro" id="IPR017850">
    <property type="entry name" value="Alkaline_phosphatase_core_sf"/>
</dbReference>
<dbReference type="Gene3D" id="3.40.720.10">
    <property type="entry name" value="Alkaline Phosphatase, subunit A"/>
    <property type="match status" value="2"/>
</dbReference>
<feature type="region of interest" description="Disordered" evidence="2">
    <location>
        <begin position="668"/>
        <end position="687"/>
    </location>
</feature>
<dbReference type="CDD" id="cd16014">
    <property type="entry name" value="PLC"/>
    <property type="match status" value="1"/>
</dbReference>
<gene>
    <name evidence="3" type="ORF">PCL_01106</name>
</gene>
<dbReference type="EMBL" id="LCWV01000012">
    <property type="protein sequence ID" value="PWI69459.1"/>
    <property type="molecule type" value="Genomic_DNA"/>
</dbReference>
<feature type="region of interest" description="Disordered" evidence="2">
    <location>
        <begin position="387"/>
        <end position="412"/>
    </location>
</feature>
<reference evidence="3 4" key="1">
    <citation type="journal article" date="2016" name="Front. Microbiol.">
        <title>Genome and transcriptome sequences reveal the specific parasitism of the nematophagous Purpureocillium lilacinum 36-1.</title>
        <authorList>
            <person name="Xie J."/>
            <person name="Li S."/>
            <person name="Mo C."/>
            <person name="Xiao X."/>
            <person name="Peng D."/>
            <person name="Wang G."/>
            <person name="Xiao Y."/>
        </authorList>
    </citation>
    <scope>NUCLEOTIDE SEQUENCE [LARGE SCALE GENOMIC DNA]</scope>
    <source>
        <strain evidence="3 4">36-1</strain>
    </source>
</reference>
<proteinExistence type="predicted"/>
<protein>
    <recommendedName>
        <fullName evidence="5">Extracellular phospholipase C</fullName>
    </recommendedName>
</protein>
<dbReference type="AlphaFoldDB" id="A0A2U3E4P1"/>
<name>A0A2U3E4P1_PURLI</name>
<sequence>MQLAGGHVAVTAPNDITRVASVGAKACHERARDALAIEYRTKHDPPRLGLAALPNCLFGRIDGTKAIIPSPLSHQRTALLGANPHRSAPAGLQADGLACERALDLLSQGNGAPIRTAPGDAPRVRGYGLYWQLVSLSPAARGCPWDVQSARPRRDSLSVGNRTANLCRGRDLGSHRVSDVSLRSIRQTEIDMAPVRSPTPIAAAACLLASVASAGSLKDIDHVVLFMQENRAFDHYFGSMAGVRGFKDANLQMNGNVPVWKQKTSPALTTETDYVNPWYLNYLGGSWPEATQCMSAGSNGWYENHAAWNFGSNDHWAMNNTPWSIGFYKKQDIPTQWALAENWVIGDMYQVGDRQASARVVTDMFLTDLQESVVASTNPNRVSWISGSINAPGSPQKPDEGGNPYIDNNETPGCERGGINCYPLKWKTAAEYYEDAGVSWQVFQDADNFDDNPFAWFKQFQDAPKGSSLYTRGMQGLPLNTFYEQAASGTLPEVSYIVGPMQLSEHTPYSPHDGAWLQDKIARAVLDSPKYNKTVLMISYDETGGWWDHLDPYRSPDGTPGEWIDDPWGQVGHTFIGPGFRLPFYIISPWTRNGGVYTEHIDHNSQIMFIEKWQAAKGRNVTTDEMVHWRREHMADLVGAFDFANPDYSIPNLPFAPEPHRNANGDYDGSSYCQSRNPKTRPPVPYTGDGVIKDIASVVEPGFKSVRGKITEGRYLVFEMDGYALTNPGRCRPDGGATVTKVSKGHARDLQRWIVHAVQIGGDDFTLESAVDNRFICAGGKMCKDKQDAIVFTLGFEPSKGHTIKSKASSKYVSVADKKLTLEGSLSHWATFSVSY</sequence>
<evidence type="ECO:0000256" key="1">
    <source>
        <dbReference type="ARBA" id="ARBA00022801"/>
    </source>
</evidence>
<evidence type="ECO:0000256" key="2">
    <source>
        <dbReference type="SAM" id="MobiDB-lite"/>
    </source>
</evidence>
<comment type="caution">
    <text evidence="3">The sequence shown here is derived from an EMBL/GenBank/DDBJ whole genome shotgun (WGS) entry which is preliminary data.</text>
</comment>
<dbReference type="InterPro" id="IPR007312">
    <property type="entry name" value="Phosphoesterase"/>
</dbReference>